<dbReference type="EMBL" id="UOEJ01000164">
    <property type="protein sequence ID" value="VAW02618.1"/>
    <property type="molecule type" value="Genomic_DNA"/>
</dbReference>
<organism evidence="5">
    <name type="scientific">hydrothermal vent metagenome</name>
    <dbReference type="NCBI Taxonomy" id="652676"/>
    <lineage>
        <taxon>unclassified sequences</taxon>
        <taxon>metagenomes</taxon>
        <taxon>ecological metagenomes</taxon>
    </lineage>
</organism>
<dbReference type="SUPFAM" id="SSF46785">
    <property type="entry name" value="Winged helix' DNA-binding domain"/>
    <property type="match status" value="1"/>
</dbReference>
<dbReference type="Pfam" id="PF03965">
    <property type="entry name" value="Penicillinase_R"/>
    <property type="match status" value="1"/>
</dbReference>
<dbReference type="InterPro" id="IPR036388">
    <property type="entry name" value="WH-like_DNA-bd_sf"/>
</dbReference>
<proteinExistence type="inferred from homology"/>
<evidence type="ECO:0000256" key="3">
    <source>
        <dbReference type="ARBA" id="ARBA00023125"/>
    </source>
</evidence>
<dbReference type="GO" id="GO:0003677">
    <property type="term" value="F:DNA binding"/>
    <property type="evidence" value="ECO:0007669"/>
    <property type="project" value="UniProtKB-KW"/>
</dbReference>
<dbReference type="Gene3D" id="1.10.4040.10">
    <property type="entry name" value="Penicillinase repressor domain"/>
    <property type="match status" value="1"/>
</dbReference>
<sequence>MARKKSSTLTEFEQRIMNILWQRKELSVREATEVLSLERPVAYTTVLTMFKILKEKGYVRHRKEGRAFIYHAIVDRTDARKSALSKLINQFFNGSPEVLAQHLLKEGDLNLADLEAIRKDIQNSKEGE</sequence>
<comment type="similarity">
    <text evidence="1">Belongs to the BlaI transcriptional regulatory family.</text>
</comment>
<dbReference type="AlphaFoldDB" id="A0A3B0SBU6"/>
<evidence type="ECO:0008006" key="6">
    <source>
        <dbReference type="Google" id="ProtNLM"/>
    </source>
</evidence>
<dbReference type="InterPro" id="IPR005650">
    <property type="entry name" value="BlaI_family"/>
</dbReference>
<dbReference type="GO" id="GO:0045892">
    <property type="term" value="P:negative regulation of DNA-templated transcription"/>
    <property type="evidence" value="ECO:0007669"/>
    <property type="project" value="InterPro"/>
</dbReference>
<dbReference type="InterPro" id="IPR036390">
    <property type="entry name" value="WH_DNA-bd_sf"/>
</dbReference>
<gene>
    <name evidence="5" type="ORF">MNBD_ALPHA01-539</name>
</gene>
<reference evidence="5" key="1">
    <citation type="submission" date="2018-06" db="EMBL/GenBank/DDBJ databases">
        <authorList>
            <person name="Zhirakovskaya E."/>
        </authorList>
    </citation>
    <scope>NUCLEOTIDE SEQUENCE</scope>
</reference>
<accession>A0A3B0SBU6</accession>
<dbReference type="PIRSF" id="PIRSF019455">
    <property type="entry name" value="CopR_AtkY"/>
    <property type="match status" value="1"/>
</dbReference>
<evidence type="ECO:0000256" key="2">
    <source>
        <dbReference type="ARBA" id="ARBA00023015"/>
    </source>
</evidence>
<evidence type="ECO:0000256" key="1">
    <source>
        <dbReference type="ARBA" id="ARBA00011046"/>
    </source>
</evidence>
<keyword evidence="3" id="KW-0238">DNA-binding</keyword>
<evidence type="ECO:0000256" key="4">
    <source>
        <dbReference type="ARBA" id="ARBA00023163"/>
    </source>
</evidence>
<evidence type="ECO:0000313" key="5">
    <source>
        <dbReference type="EMBL" id="VAW02618.1"/>
    </source>
</evidence>
<dbReference type="Gene3D" id="1.10.10.10">
    <property type="entry name" value="Winged helix-like DNA-binding domain superfamily/Winged helix DNA-binding domain"/>
    <property type="match status" value="1"/>
</dbReference>
<keyword evidence="2" id="KW-0805">Transcription regulation</keyword>
<name>A0A3B0SBU6_9ZZZZ</name>
<protein>
    <recommendedName>
        <fullName evidence="6">MarR family transcriptional regulator</fullName>
    </recommendedName>
</protein>
<keyword evidence="4" id="KW-0804">Transcription</keyword>